<evidence type="ECO:0000256" key="3">
    <source>
        <dbReference type="ARBA" id="ARBA00038502"/>
    </source>
</evidence>
<dbReference type="PANTHER" id="PTHR43792:SF8">
    <property type="entry name" value="[RIBOSOMAL PROTEIN US5]-ALANINE N-ACETYLTRANSFERASE"/>
    <property type="match status" value="1"/>
</dbReference>
<dbReference type="InterPro" id="IPR000182">
    <property type="entry name" value="GNAT_dom"/>
</dbReference>
<comment type="similarity">
    <text evidence="3">Belongs to the acetyltransferase family. RimJ subfamily.</text>
</comment>
<keyword evidence="2" id="KW-0012">Acyltransferase</keyword>
<dbReference type="Gene3D" id="3.40.630.30">
    <property type="match status" value="1"/>
</dbReference>
<keyword evidence="1" id="KW-0808">Transferase</keyword>
<evidence type="ECO:0000259" key="4">
    <source>
        <dbReference type="Pfam" id="PF13302"/>
    </source>
</evidence>
<accession>A0ABZ0TK95</accession>
<name>A0ABZ0TK95_9SPHI</name>
<dbReference type="InterPro" id="IPR016181">
    <property type="entry name" value="Acyl_CoA_acyltransferase"/>
</dbReference>
<dbReference type="PANTHER" id="PTHR43792">
    <property type="entry name" value="GNAT FAMILY, PUTATIVE (AFU_ORTHOLOGUE AFUA_3G00765)-RELATED-RELATED"/>
    <property type="match status" value="1"/>
</dbReference>
<feature type="domain" description="N-acetyltransferase" evidence="4">
    <location>
        <begin position="13"/>
        <end position="156"/>
    </location>
</feature>
<organism evidence="5 6">
    <name type="scientific">Mucilaginibacter sabulilitoris</name>
    <dbReference type="NCBI Taxonomy" id="1173583"/>
    <lineage>
        <taxon>Bacteria</taxon>
        <taxon>Pseudomonadati</taxon>
        <taxon>Bacteroidota</taxon>
        <taxon>Sphingobacteriia</taxon>
        <taxon>Sphingobacteriales</taxon>
        <taxon>Sphingobacteriaceae</taxon>
        <taxon>Mucilaginibacter</taxon>
    </lineage>
</organism>
<dbReference type="SUPFAM" id="SSF55729">
    <property type="entry name" value="Acyl-CoA N-acyltransferases (Nat)"/>
    <property type="match status" value="1"/>
</dbReference>
<evidence type="ECO:0000256" key="2">
    <source>
        <dbReference type="ARBA" id="ARBA00023315"/>
    </source>
</evidence>
<dbReference type="EMBL" id="CP139558">
    <property type="protein sequence ID" value="WPU92134.1"/>
    <property type="molecule type" value="Genomic_DNA"/>
</dbReference>
<sequence>MSLSKVYKIETERLLIRCYEPADAPILLDTITVSIDHLKPWLPWALKEPTDIDTKIDILRKFRGQFDLGEDYTYGIFNKTGTELIGSTGLHNRLGPSEREIGYWISVKHINNGYALEAVCALTKVGFEFENLSRIEIHCASANVRSQNIPRKLGYKLEKTLTNSLTSHGDSMVWAMNRTDYDSAAIRTTPLKVYDIIGREITNY</sequence>
<protein>
    <submittedName>
        <fullName evidence="5">GNAT family N-acetyltransferase</fullName>
    </submittedName>
</protein>
<keyword evidence="6" id="KW-1185">Reference proteome</keyword>
<evidence type="ECO:0000313" key="6">
    <source>
        <dbReference type="Proteomes" id="UP001324380"/>
    </source>
</evidence>
<evidence type="ECO:0000256" key="1">
    <source>
        <dbReference type="ARBA" id="ARBA00022679"/>
    </source>
</evidence>
<dbReference type="Pfam" id="PF13302">
    <property type="entry name" value="Acetyltransf_3"/>
    <property type="match status" value="1"/>
</dbReference>
<dbReference type="InterPro" id="IPR051531">
    <property type="entry name" value="N-acetyltransferase"/>
</dbReference>
<reference evidence="5 6" key="1">
    <citation type="submission" date="2023-11" db="EMBL/GenBank/DDBJ databases">
        <title>Analysis of the Genomes of Mucilaginibacter gossypii cycad 4 and M. sabulilitoris SNA2: microbes with the potential for plant growth promotion.</title>
        <authorList>
            <person name="Hirsch A.M."/>
            <person name="Humm E."/>
            <person name="Rubbi M."/>
            <person name="Del Vecchio G."/>
            <person name="Ha S.M."/>
            <person name="Pellegrini M."/>
            <person name="Gunsalus R.P."/>
        </authorList>
    </citation>
    <scope>NUCLEOTIDE SEQUENCE [LARGE SCALE GENOMIC DNA]</scope>
    <source>
        <strain evidence="5 6">SNA2</strain>
    </source>
</reference>
<dbReference type="Proteomes" id="UP001324380">
    <property type="component" value="Chromosome"/>
</dbReference>
<dbReference type="RefSeq" id="WP_321561300.1">
    <property type="nucleotide sequence ID" value="NZ_CP139558.1"/>
</dbReference>
<gene>
    <name evidence="5" type="ORF">SNE25_22695</name>
</gene>
<proteinExistence type="inferred from homology"/>
<evidence type="ECO:0000313" key="5">
    <source>
        <dbReference type="EMBL" id="WPU92134.1"/>
    </source>
</evidence>